<proteinExistence type="predicted"/>
<protein>
    <submittedName>
        <fullName evidence="1">Uncharacterized protein</fullName>
    </submittedName>
</protein>
<organism evidence="1 2">
    <name type="scientific">Penicillium cf. viridicatum</name>
    <dbReference type="NCBI Taxonomy" id="2972119"/>
    <lineage>
        <taxon>Eukaryota</taxon>
        <taxon>Fungi</taxon>
        <taxon>Dikarya</taxon>
        <taxon>Ascomycota</taxon>
        <taxon>Pezizomycotina</taxon>
        <taxon>Eurotiomycetes</taxon>
        <taxon>Eurotiomycetidae</taxon>
        <taxon>Eurotiales</taxon>
        <taxon>Aspergillaceae</taxon>
        <taxon>Penicillium</taxon>
    </lineage>
</organism>
<dbReference type="Proteomes" id="UP001150942">
    <property type="component" value="Unassembled WGS sequence"/>
</dbReference>
<keyword evidence="2" id="KW-1185">Reference proteome</keyword>
<name>A0A9W9IRH5_9EURO</name>
<reference evidence="1" key="1">
    <citation type="submission" date="2022-11" db="EMBL/GenBank/DDBJ databases">
        <authorList>
            <person name="Petersen C."/>
        </authorList>
    </citation>
    <scope>NUCLEOTIDE SEQUENCE</scope>
    <source>
        <strain evidence="1">IBT 20477</strain>
    </source>
</reference>
<comment type="caution">
    <text evidence="1">The sequence shown here is derived from an EMBL/GenBank/DDBJ whole genome shotgun (WGS) entry which is preliminary data.</text>
</comment>
<gene>
    <name evidence="1" type="ORF">N7449_012283</name>
</gene>
<evidence type="ECO:0000313" key="1">
    <source>
        <dbReference type="EMBL" id="KAJ5182136.1"/>
    </source>
</evidence>
<sequence>MGNINYLLILFDAYSYTESHWMLLLLCDVWENLGSNEGPIAEKLQHPQRRYRAGFCCQCLCGLVLVSDSLTEQVRLQGDRSRRCEVFAVKVVGLCSSAPSAVIQEEKEATLRLGDAQCGYNLTWQMV</sequence>
<evidence type="ECO:0000313" key="2">
    <source>
        <dbReference type="Proteomes" id="UP001150942"/>
    </source>
</evidence>
<reference evidence="1" key="2">
    <citation type="journal article" date="2023" name="IMA Fungus">
        <title>Comparative genomic study of the Penicillium genus elucidates a diverse pangenome and 15 lateral gene transfer events.</title>
        <authorList>
            <person name="Petersen C."/>
            <person name="Sorensen T."/>
            <person name="Nielsen M.R."/>
            <person name="Sondergaard T.E."/>
            <person name="Sorensen J.L."/>
            <person name="Fitzpatrick D.A."/>
            <person name="Frisvad J.C."/>
            <person name="Nielsen K.L."/>
        </authorList>
    </citation>
    <scope>NUCLEOTIDE SEQUENCE</scope>
    <source>
        <strain evidence="1">IBT 20477</strain>
    </source>
</reference>
<dbReference type="AlphaFoldDB" id="A0A9W9IRH5"/>
<dbReference type="EMBL" id="JAPQKQ010000009">
    <property type="protein sequence ID" value="KAJ5182136.1"/>
    <property type="molecule type" value="Genomic_DNA"/>
</dbReference>
<accession>A0A9W9IRH5</accession>